<dbReference type="PANTHER" id="PTHR43811">
    <property type="entry name" value="FKBP-TYPE PEPTIDYL-PROLYL CIS-TRANS ISOMERASE FKPA"/>
    <property type="match status" value="1"/>
</dbReference>
<feature type="domain" description="PPIase FKBP-type" evidence="8">
    <location>
        <begin position="376"/>
        <end position="463"/>
    </location>
</feature>
<dbReference type="GO" id="GO:0003755">
    <property type="term" value="F:peptidyl-prolyl cis-trans isomerase activity"/>
    <property type="evidence" value="ECO:0007669"/>
    <property type="project" value="UniProtKB-KW"/>
</dbReference>
<evidence type="ECO:0000256" key="2">
    <source>
        <dbReference type="ARBA" id="ARBA00009512"/>
    </source>
</evidence>
<evidence type="ECO:0000259" key="8">
    <source>
        <dbReference type="PROSITE" id="PS50059"/>
    </source>
</evidence>
<sequence length="463" mass="51319">MVFYELFCISRARLVEANLKDLVKQSSLIVMNKGGVVRNLKPLGEKQLPYRIRKHQEYHIQGFQWTMQFDANPTAVNELNKRLKIDPRVLRHAVIRLGSKLEDIVASAEKTGTKAALDEECKPGRSSIRVTVVDKTFILCSLIAGQVEQQNLDIVFIEGEEIVFSVSGENAVHLSGNFLPEVEAVDSDKDDDDSGDEYEGGGVVVRRMEDMVVGTEEDDDDSEDDPDFTGGDDTDDDDDDDSDDNSSTGDNDQDENEAEQKDDEESDDSEDEEDEEISEKTPTLKRPAISEVSASKKHKMTEEEKVAAPTHVKEGSKKAEAKKKKKKDESKNKEERNKEEPKKKKEDGNKDNIKTLPSGLIIEDIAVGDGARAKAGKRIGVRYIGRLANNKVFDKNTSGKPFYFSLGRGEVIKGWDMGIQGMQLGGKRRLTIPPALAYGAQGAPPAIPRNATLVFEVKLVGFK</sequence>
<evidence type="ECO:0000256" key="6">
    <source>
        <dbReference type="PROSITE-ProRule" id="PRU00277"/>
    </source>
</evidence>
<reference evidence="9" key="1">
    <citation type="journal article" date="2020" name="Fungal Divers.">
        <title>Resolving the Mortierellaceae phylogeny through synthesis of multi-gene phylogenetics and phylogenomics.</title>
        <authorList>
            <person name="Vandepol N."/>
            <person name="Liber J."/>
            <person name="Desiro A."/>
            <person name="Na H."/>
            <person name="Kennedy M."/>
            <person name="Barry K."/>
            <person name="Grigoriev I.V."/>
            <person name="Miller A.N."/>
            <person name="O'Donnell K."/>
            <person name="Stajich J.E."/>
            <person name="Bonito G."/>
        </authorList>
    </citation>
    <scope>NUCLEOTIDE SEQUENCE</scope>
    <source>
        <strain evidence="9">MES-2147</strain>
    </source>
</reference>
<dbReference type="InterPro" id="IPR041232">
    <property type="entry name" value="NPL"/>
</dbReference>
<feature type="compositionally biased region" description="Acidic residues" evidence="7">
    <location>
        <begin position="183"/>
        <end position="199"/>
    </location>
</feature>
<feature type="compositionally biased region" description="Basic and acidic residues" evidence="7">
    <location>
        <begin position="300"/>
        <end position="319"/>
    </location>
</feature>
<proteinExistence type="inferred from homology"/>
<dbReference type="GO" id="GO:0005840">
    <property type="term" value="C:ribosome"/>
    <property type="evidence" value="ECO:0007669"/>
    <property type="project" value="InterPro"/>
</dbReference>
<dbReference type="CDD" id="cd15465">
    <property type="entry name" value="bS6_mito"/>
    <property type="match status" value="1"/>
</dbReference>
<feature type="compositionally biased region" description="Basic and acidic residues" evidence="7">
    <location>
        <begin position="327"/>
        <end position="353"/>
    </location>
</feature>
<dbReference type="EMBL" id="JAAAHW010009793">
    <property type="protein sequence ID" value="KAF9936262.1"/>
    <property type="molecule type" value="Genomic_DNA"/>
</dbReference>
<dbReference type="GO" id="GO:0003735">
    <property type="term" value="F:structural constituent of ribosome"/>
    <property type="evidence" value="ECO:0007669"/>
    <property type="project" value="InterPro"/>
</dbReference>
<comment type="caution">
    <text evidence="9">The sequence shown here is derived from an EMBL/GenBank/DDBJ whole genome shotgun (WGS) entry which is preliminary data.</text>
</comment>
<dbReference type="EC" id="5.2.1.8" evidence="3 6"/>
<feature type="compositionally biased region" description="Acidic residues" evidence="7">
    <location>
        <begin position="215"/>
        <end position="244"/>
    </location>
</feature>
<dbReference type="PROSITE" id="PS50059">
    <property type="entry name" value="FKBP_PPIASE"/>
    <property type="match status" value="1"/>
</dbReference>
<dbReference type="Pfam" id="PF17800">
    <property type="entry name" value="NPL"/>
    <property type="match status" value="1"/>
</dbReference>
<dbReference type="InterPro" id="IPR001179">
    <property type="entry name" value="PPIase_FKBP_dom"/>
</dbReference>
<dbReference type="AlphaFoldDB" id="A0A9P6LT48"/>
<dbReference type="GO" id="GO:0006412">
    <property type="term" value="P:translation"/>
    <property type="evidence" value="ECO:0007669"/>
    <property type="project" value="InterPro"/>
</dbReference>
<feature type="compositionally biased region" description="Acidic residues" evidence="7">
    <location>
        <begin position="251"/>
        <end position="277"/>
    </location>
</feature>
<dbReference type="SUPFAM" id="SSF54995">
    <property type="entry name" value="Ribosomal protein S6"/>
    <property type="match status" value="1"/>
</dbReference>
<evidence type="ECO:0000256" key="3">
    <source>
        <dbReference type="ARBA" id="ARBA00013194"/>
    </source>
</evidence>
<dbReference type="InterPro" id="IPR046357">
    <property type="entry name" value="PPIase_dom_sf"/>
</dbReference>
<dbReference type="InterPro" id="IPR035980">
    <property type="entry name" value="Ribosomal_bS6_sf"/>
</dbReference>
<dbReference type="Gene3D" id="3.30.70.60">
    <property type="match status" value="1"/>
</dbReference>
<dbReference type="NCBIfam" id="TIGR00166">
    <property type="entry name" value="S6"/>
    <property type="match status" value="1"/>
</dbReference>
<protein>
    <recommendedName>
        <fullName evidence="3 6">peptidylprolyl isomerase</fullName>
        <ecNumber evidence="3 6">5.2.1.8</ecNumber>
    </recommendedName>
</protein>
<name>A0A9P6LT48_9FUNG</name>
<evidence type="ECO:0000313" key="9">
    <source>
        <dbReference type="EMBL" id="KAF9936262.1"/>
    </source>
</evidence>
<dbReference type="SUPFAM" id="SSF54534">
    <property type="entry name" value="FKBP-like"/>
    <property type="match status" value="1"/>
</dbReference>
<organism evidence="9 10">
    <name type="scientific">Modicella reniformis</name>
    <dbReference type="NCBI Taxonomy" id="1440133"/>
    <lineage>
        <taxon>Eukaryota</taxon>
        <taxon>Fungi</taxon>
        <taxon>Fungi incertae sedis</taxon>
        <taxon>Mucoromycota</taxon>
        <taxon>Mortierellomycotina</taxon>
        <taxon>Mortierellomycetes</taxon>
        <taxon>Mortierellales</taxon>
        <taxon>Mortierellaceae</taxon>
        <taxon>Modicella</taxon>
    </lineage>
</organism>
<dbReference type="OrthoDB" id="10259681at2759"/>
<dbReference type="GO" id="GO:0000785">
    <property type="term" value="C:chromatin"/>
    <property type="evidence" value="ECO:0007669"/>
    <property type="project" value="TreeGrafter"/>
</dbReference>
<dbReference type="GO" id="GO:0019843">
    <property type="term" value="F:rRNA binding"/>
    <property type="evidence" value="ECO:0007669"/>
    <property type="project" value="InterPro"/>
</dbReference>
<dbReference type="Pfam" id="PF01250">
    <property type="entry name" value="Ribosomal_S6"/>
    <property type="match status" value="1"/>
</dbReference>
<evidence type="ECO:0000256" key="4">
    <source>
        <dbReference type="ARBA" id="ARBA00023110"/>
    </source>
</evidence>
<dbReference type="GO" id="GO:0005730">
    <property type="term" value="C:nucleolus"/>
    <property type="evidence" value="ECO:0007669"/>
    <property type="project" value="TreeGrafter"/>
</dbReference>
<evidence type="ECO:0000313" key="10">
    <source>
        <dbReference type="Proteomes" id="UP000749646"/>
    </source>
</evidence>
<dbReference type="Proteomes" id="UP000749646">
    <property type="component" value="Unassembled WGS sequence"/>
</dbReference>
<keyword evidence="5 6" id="KW-0413">Isomerase</keyword>
<dbReference type="Gene3D" id="3.10.50.40">
    <property type="match status" value="1"/>
</dbReference>
<feature type="region of interest" description="Disordered" evidence="7">
    <location>
        <begin position="183"/>
        <end position="354"/>
    </location>
</feature>
<comment type="catalytic activity">
    <reaction evidence="1 6">
        <text>[protein]-peptidylproline (omega=180) = [protein]-peptidylproline (omega=0)</text>
        <dbReference type="Rhea" id="RHEA:16237"/>
        <dbReference type="Rhea" id="RHEA-COMP:10747"/>
        <dbReference type="Rhea" id="RHEA-COMP:10748"/>
        <dbReference type="ChEBI" id="CHEBI:83833"/>
        <dbReference type="ChEBI" id="CHEBI:83834"/>
        <dbReference type="EC" id="5.2.1.8"/>
    </reaction>
</comment>
<evidence type="ECO:0000256" key="5">
    <source>
        <dbReference type="ARBA" id="ARBA00023235"/>
    </source>
</evidence>
<evidence type="ECO:0000256" key="7">
    <source>
        <dbReference type="SAM" id="MobiDB-lite"/>
    </source>
</evidence>
<keyword evidence="4 6" id="KW-0697">Rotamase</keyword>
<dbReference type="Pfam" id="PF00254">
    <property type="entry name" value="FKBP_C"/>
    <property type="match status" value="1"/>
</dbReference>
<dbReference type="FunFam" id="3.10.50.40:FF:000006">
    <property type="entry name" value="Peptidyl-prolyl cis-trans isomerase"/>
    <property type="match status" value="1"/>
</dbReference>
<dbReference type="HAMAP" id="MF_00360">
    <property type="entry name" value="Ribosomal_bS6"/>
    <property type="match status" value="1"/>
</dbReference>
<dbReference type="InterPro" id="IPR020814">
    <property type="entry name" value="Ribosomal_S6_plastid/chlpt"/>
</dbReference>
<gene>
    <name evidence="9" type="primary">FPR4_1</name>
    <name evidence="9" type="ORF">BGZ65_002593</name>
</gene>
<keyword evidence="10" id="KW-1185">Reference proteome</keyword>
<evidence type="ECO:0000256" key="1">
    <source>
        <dbReference type="ARBA" id="ARBA00000971"/>
    </source>
</evidence>
<dbReference type="PANTHER" id="PTHR43811:SF19">
    <property type="entry name" value="39 KDA FK506-BINDING NUCLEAR PROTEIN"/>
    <property type="match status" value="1"/>
</dbReference>
<accession>A0A9P6LT48</accession>
<comment type="similarity">
    <text evidence="2">Belongs to the bacterial ribosomal protein bS6 family.</text>
</comment>
<dbReference type="InterPro" id="IPR014717">
    <property type="entry name" value="Transl_elong_EF1B/ribsomal_bS6"/>
</dbReference>
<dbReference type="InterPro" id="IPR000529">
    <property type="entry name" value="Ribosomal_bS6"/>
</dbReference>